<reference evidence="2" key="1">
    <citation type="journal article" date="2023" name="Plant J.">
        <title>Genome sequences and population genomics provide insights into the demographic history, inbreeding, and mutation load of two 'living fossil' tree species of Dipteronia.</title>
        <authorList>
            <person name="Feng Y."/>
            <person name="Comes H.P."/>
            <person name="Chen J."/>
            <person name="Zhu S."/>
            <person name="Lu R."/>
            <person name="Zhang X."/>
            <person name="Li P."/>
            <person name="Qiu J."/>
            <person name="Olsen K.M."/>
            <person name="Qiu Y."/>
        </authorList>
    </citation>
    <scope>NUCLEOTIDE SEQUENCE</scope>
    <source>
        <strain evidence="2">NBL</strain>
    </source>
</reference>
<dbReference type="Proteomes" id="UP001281410">
    <property type="component" value="Unassembled WGS sequence"/>
</dbReference>
<evidence type="ECO:0000313" key="3">
    <source>
        <dbReference type="Proteomes" id="UP001281410"/>
    </source>
</evidence>
<feature type="region of interest" description="Disordered" evidence="1">
    <location>
        <begin position="42"/>
        <end position="68"/>
    </location>
</feature>
<dbReference type="EMBL" id="JANJYJ010000003">
    <property type="protein sequence ID" value="KAK3223388.1"/>
    <property type="molecule type" value="Genomic_DNA"/>
</dbReference>
<evidence type="ECO:0000313" key="2">
    <source>
        <dbReference type="EMBL" id="KAK3223388.1"/>
    </source>
</evidence>
<proteinExistence type="predicted"/>
<sequence length="96" mass="10783">MKLILVPDDLLKKVEEFENISLATEHSHPVLVLSIGDGASTSMAEYEESENYSDDDEYPEDDIDDDDDDEYYDSGPLIVIGSLSVDQMAERPRRIG</sequence>
<evidence type="ECO:0000256" key="1">
    <source>
        <dbReference type="SAM" id="MobiDB-lite"/>
    </source>
</evidence>
<keyword evidence="3" id="KW-1185">Reference proteome</keyword>
<accession>A0AAE0ECJ8</accession>
<feature type="compositionally biased region" description="Acidic residues" evidence="1">
    <location>
        <begin position="45"/>
        <end position="68"/>
    </location>
</feature>
<dbReference type="AlphaFoldDB" id="A0AAE0ECJ8"/>
<gene>
    <name evidence="2" type="ORF">Dsin_010413</name>
</gene>
<organism evidence="2 3">
    <name type="scientific">Dipteronia sinensis</name>
    <dbReference type="NCBI Taxonomy" id="43782"/>
    <lineage>
        <taxon>Eukaryota</taxon>
        <taxon>Viridiplantae</taxon>
        <taxon>Streptophyta</taxon>
        <taxon>Embryophyta</taxon>
        <taxon>Tracheophyta</taxon>
        <taxon>Spermatophyta</taxon>
        <taxon>Magnoliopsida</taxon>
        <taxon>eudicotyledons</taxon>
        <taxon>Gunneridae</taxon>
        <taxon>Pentapetalae</taxon>
        <taxon>rosids</taxon>
        <taxon>malvids</taxon>
        <taxon>Sapindales</taxon>
        <taxon>Sapindaceae</taxon>
        <taxon>Hippocastanoideae</taxon>
        <taxon>Acereae</taxon>
        <taxon>Dipteronia</taxon>
    </lineage>
</organism>
<name>A0AAE0ECJ8_9ROSI</name>
<protein>
    <submittedName>
        <fullName evidence="2">Uncharacterized protein</fullName>
    </submittedName>
</protein>
<comment type="caution">
    <text evidence="2">The sequence shown here is derived from an EMBL/GenBank/DDBJ whole genome shotgun (WGS) entry which is preliminary data.</text>
</comment>